<organism evidence="1 2">
    <name type="scientific">Symbiodinium natans</name>
    <dbReference type="NCBI Taxonomy" id="878477"/>
    <lineage>
        <taxon>Eukaryota</taxon>
        <taxon>Sar</taxon>
        <taxon>Alveolata</taxon>
        <taxon>Dinophyceae</taxon>
        <taxon>Suessiales</taxon>
        <taxon>Symbiodiniaceae</taxon>
        <taxon>Symbiodinium</taxon>
    </lineage>
</organism>
<accession>A0A812I7N5</accession>
<evidence type="ECO:0000313" key="2">
    <source>
        <dbReference type="Proteomes" id="UP000604046"/>
    </source>
</evidence>
<protein>
    <submittedName>
        <fullName evidence="1">Uncharacterized protein</fullName>
    </submittedName>
</protein>
<name>A0A812I7N5_9DINO</name>
<dbReference type="InterPro" id="IPR029030">
    <property type="entry name" value="Caspase-like_dom_sf"/>
</dbReference>
<comment type="caution">
    <text evidence="1">The sequence shown here is derived from an EMBL/GenBank/DDBJ whole genome shotgun (WGS) entry which is preliminary data.</text>
</comment>
<dbReference type="EMBL" id="CAJNDS010000169">
    <property type="protein sequence ID" value="CAE6973496.1"/>
    <property type="molecule type" value="Genomic_DNA"/>
</dbReference>
<dbReference type="AlphaFoldDB" id="A0A812I7N5"/>
<reference evidence="1" key="1">
    <citation type="submission" date="2021-02" db="EMBL/GenBank/DDBJ databases">
        <authorList>
            <person name="Dougan E. K."/>
            <person name="Rhodes N."/>
            <person name="Thang M."/>
            <person name="Chan C."/>
        </authorList>
    </citation>
    <scope>NUCLEOTIDE SEQUENCE</scope>
</reference>
<dbReference type="Gene3D" id="3.40.50.1460">
    <property type="match status" value="1"/>
</dbReference>
<keyword evidence="2" id="KW-1185">Reference proteome</keyword>
<evidence type="ECO:0000313" key="1">
    <source>
        <dbReference type="EMBL" id="CAE6973496.1"/>
    </source>
</evidence>
<proteinExistence type="predicted"/>
<dbReference type="SUPFAM" id="SSF52129">
    <property type="entry name" value="Caspase-like"/>
    <property type="match status" value="1"/>
</dbReference>
<sequence>MSNEVPCRKCKLLVIAISNYDGEASLDGVEAGLELLRKSRFYQQDCEVIECINSAATELGIVEQIKAWIGRMEGSGPEQVHTCIFLGHGVNVHGLSCMVTVDKKLIPIWDLYNHLCQKHSLSVALFFDCCQCPPDGVLSEPNRGLFRYEAARAGWCDRSQIRLSISSSPGQYAEDASVARRYSSYISELVQSLDGCDWWEEVFHCVSMAVDATGSQTPFCVGHAIWQRIQRSSPRELSFDSSELGAMSNEVQCRNLPEQAFSRSPQALMEATNS</sequence>
<dbReference type="Proteomes" id="UP000604046">
    <property type="component" value="Unassembled WGS sequence"/>
</dbReference>
<gene>
    <name evidence="1" type="ORF">SNAT2548_LOCUS2834</name>
</gene>